<evidence type="ECO:0000256" key="1">
    <source>
        <dbReference type="ARBA" id="ARBA00004651"/>
    </source>
</evidence>
<feature type="transmembrane region" description="Helical" evidence="6">
    <location>
        <begin position="246"/>
        <end position="268"/>
    </location>
</feature>
<evidence type="ECO:0000313" key="9">
    <source>
        <dbReference type="Proteomes" id="UP000199356"/>
    </source>
</evidence>
<evidence type="ECO:0000256" key="3">
    <source>
        <dbReference type="ARBA" id="ARBA00022692"/>
    </source>
</evidence>
<feature type="transmembrane region" description="Helical" evidence="6">
    <location>
        <begin position="197"/>
        <end position="226"/>
    </location>
</feature>
<comment type="subcellular location">
    <subcellularLocation>
        <location evidence="1">Cell membrane</location>
        <topology evidence="1">Multi-pass membrane protein</topology>
    </subcellularLocation>
</comment>
<keyword evidence="7" id="KW-0732">Signal</keyword>
<keyword evidence="9" id="KW-1185">Reference proteome</keyword>
<evidence type="ECO:0000256" key="5">
    <source>
        <dbReference type="ARBA" id="ARBA00023136"/>
    </source>
</evidence>
<reference evidence="8 9" key="1">
    <citation type="submission" date="2016-10" db="EMBL/GenBank/DDBJ databases">
        <authorList>
            <person name="de Groot N.N."/>
        </authorList>
    </citation>
    <scope>NUCLEOTIDE SEQUENCE [LARGE SCALE GENOMIC DNA]</scope>
    <source>
        <strain evidence="8 9">DSM 19547</strain>
    </source>
</reference>
<proteinExistence type="predicted"/>
<dbReference type="Pfam" id="PF09678">
    <property type="entry name" value="Caa3_CtaG"/>
    <property type="match status" value="1"/>
</dbReference>
<feature type="signal peptide" evidence="7">
    <location>
        <begin position="1"/>
        <end position="18"/>
    </location>
</feature>
<accession>A0A1I5VLV5</accession>
<feature type="transmembrane region" description="Helical" evidence="6">
    <location>
        <begin position="133"/>
        <end position="153"/>
    </location>
</feature>
<keyword evidence="4 6" id="KW-1133">Transmembrane helix</keyword>
<feature type="transmembrane region" description="Helical" evidence="6">
    <location>
        <begin position="26"/>
        <end position="44"/>
    </location>
</feature>
<keyword evidence="5 6" id="KW-0472">Membrane</keyword>
<dbReference type="RefSeq" id="WP_177215276.1">
    <property type="nucleotide sequence ID" value="NZ_FOXA01000033.1"/>
</dbReference>
<dbReference type="AlphaFoldDB" id="A0A1I5VLV5"/>
<dbReference type="InterPro" id="IPR019108">
    <property type="entry name" value="Caa3_assmbl_CtaG-rel"/>
</dbReference>
<evidence type="ECO:0000256" key="2">
    <source>
        <dbReference type="ARBA" id="ARBA00022475"/>
    </source>
</evidence>
<evidence type="ECO:0000313" key="8">
    <source>
        <dbReference type="EMBL" id="SFQ08401.1"/>
    </source>
</evidence>
<keyword evidence="2" id="KW-1003">Cell membrane</keyword>
<dbReference type="Proteomes" id="UP000199356">
    <property type="component" value="Unassembled WGS sequence"/>
</dbReference>
<dbReference type="STRING" id="441119.SAMN04488047_1333"/>
<dbReference type="EMBL" id="FOXA01000033">
    <property type="protein sequence ID" value="SFQ08401.1"/>
    <property type="molecule type" value="Genomic_DNA"/>
</dbReference>
<feature type="transmembrane region" description="Helical" evidence="6">
    <location>
        <begin position="56"/>
        <end position="78"/>
    </location>
</feature>
<feature type="transmembrane region" description="Helical" evidence="6">
    <location>
        <begin position="90"/>
        <end position="113"/>
    </location>
</feature>
<organism evidence="8 9">
    <name type="scientific">Tranquillimonas alkanivorans</name>
    <dbReference type="NCBI Taxonomy" id="441119"/>
    <lineage>
        <taxon>Bacteria</taxon>
        <taxon>Pseudomonadati</taxon>
        <taxon>Pseudomonadota</taxon>
        <taxon>Alphaproteobacteria</taxon>
        <taxon>Rhodobacterales</taxon>
        <taxon>Roseobacteraceae</taxon>
        <taxon>Tranquillimonas</taxon>
    </lineage>
</organism>
<keyword evidence="3 6" id="KW-0812">Transmembrane</keyword>
<gene>
    <name evidence="8" type="ORF">SAMN04488047_1333</name>
</gene>
<evidence type="ECO:0000256" key="7">
    <source>
        <dbReference type="SAM" id="SignalP"/>
    </source>
</evidence>
<name>A0A1I5VLV5_9RHOB</name>
<protein>
    <submittedName>
        <fullName evidence="8">Cytochrome c oxidase caa3 assembly factor (Caa3_CtaG)</fullName>
    </submittedName>
</protein>
<evidence type="ECO:0000256" key="4">
    <source>
        <dbReference type="ARBA" id="ARBA00022989"/>
    </source>
</evidence>
<feature type="chain" id="PRO_5011436436" evidence="7">
    <location>
        <begin position="19"/>
        <end position="281"/>
    </location>
</feature>
<sequence length="281" mass="29472">MRAALFLILIATPAAAHADAHAEAGSVLVAVLLLATAVAYVAGARRLGARAGYMRSALFISGLAFTAAFLLSPLDAWAARYLSAHMIQHFGLMLLAAPLIVMGRPGVTLLWALPRAGRRAAGGLGQGRPGRAWRAVTSPIGAFATYFLVLWLWHAPPLYQAALGQDAVHDLQHATFLAAALIFWTAVLAPRPGEGRAAALLAIFLTALQSCVLAALVTLSETVWYPAYDTGPFGMTALGDQQLGGLIMWVPCGAVLIGAAVATLSSLLRDLDRRNGRAEAS</sequence>
<dbReference type="GO" id="GO:0005886">
    <property type="term" value="C:plasma membrane"/>
    <property type="evidence" value="ECO:0007669"/>
    <property type="project" value="UniProtKB-SubCell"/>
</dbReference>
<feature type="transmembrane region" description="Helical" evidence="6">
    <location>
        <begin position="173"/>
        <end position="190"/>
    </location>
</feature>
<evidence type="ECO:0000256" key="6">
    <source>
        <dbReference type="SAM" id="Phobius"/>
    </source>
</evidence>